<evidence type="ECO:0000259" key="12">
    <source>
        <dbReference type="PROSITE" id="PS50011"/>
    </source>
</evidence>
<evidence type="ECO:0000313" key="13">
    <source>
        <dbReference type="EMBL" id="EST41325.1"/>
    </source>
</evidence>
<evidence type="ECO:0000256" key="4">
    <source>
        <dbReference type="ARBA" id="ARBA00022741"/>
    </source>
</evidence>
<reference evidence="14" key="2">
    <citation type="submission" date="2020-12" db="EMBL/GenBank/DDBJ databases">
        <title>New Spironucleus salmonicida genome in near-complete chromosomes.</title>
        <authorList>
            <person name="Xu F."/>
            <person name="Kurt Z."/>
            <person name="Jimenez-Gonzalez A."/>
            <person name="Astvaldsson A."/>
            <person name="Andersson J.O."/>
            <person name="Svard S.G."/>
        </authorList>
    </citation>
    <scope>NUCLEOTIDE SEQUENCE</scope>
    <source>
        <strain evidence="14">ATCC 50377</strain>
    </source>
</reference>
<keyword evidence="4 9" id="KW-0547">Nucleotide-binding</keyword>
<dbReference type="EMBL" id="AUWU02000006">
    <property type="protein sequence ID" value="KAH0572256.1"/>
    <property type="molecule type" value="Genomic_DNA"/>
</dbReference>
<dbReference type="PROSITE" id="PS00108">
    <property type="entry name" value="PROTEIN_KINASE_ST"/>
    <property type="match status" value="1"/>
</dbReference>
<keyword evidence="6 9" id="KW-0067">ATP-binding</keyword>
<dbReference type="OrthoDB" id="248923at2759"/>
<feature type="coiled-coil region" evidence="10">
    <location>
        <begin position="552"/>
        <end position="605"/>
    </location>
</feature>
<feature type="compositionally biased region" description="Low complexity" evidence="11">
    <location>
        <begin position="435"/>
        <end position="449"/>
    </location>
</feature>
<feature type="region of interest" description="Disordered" evidence="11">
    <location>
        <begin position="399"/>
        <end position="460"/>
    </location>
</feature>
<evidence type="ECO:0000256" key="1">
    <source>
        <dbReference type="ARBA" id="ARBA00012513"/>
    </source>
</evidence>
<evidence type="ECO:0000256" key="5">
    <source>
        <dbReference type="ARBA" id="ARBA00022777"/>
    </source>
</evidence>
<feature type="binding site" evidence="9">
    <location>
        <position position="33"/>
    </location>
    <ligand>
        <name>ATP</name>
        <dbReference type="ChEBI" id="CHEBI:30616"/>
    </ligand>
</feature>
<dbReference type="SUPFAM" id="SSF56112">
    <property type="entry name" value="Protein kinase-like (PK-like)"/>
    <property type="match status" value="1"/>
</dbReference>
<feature type="region of interest" description="Disordered" evidence="11">
    <location>
        <begin position="491"/>
        <end position="513"/>
    </location>
</feature>
<evidence type="ECO:0000313" key="14">
    <source>
        <dbReference type="EMBL" id="KAH0572256.1"/>
    </source>
</evidence>
<feature type="region of interest" description="Disordered" evidence="11">
    <location>
        <begin position="363"/>
        <end position="386"/>
    </location>
</feature>
<evidence type="ECO:0000256" key="2">
    <source>
        <dbReference type="ARBA" id="ARBA00022527"/>
    </source>
</evidence>
<dbReference type="FunFam" id="1.10.510.10:FF:000172">
    <property type="entry name" value="serine/threonine-protein kinase Nek1 isoform X1"/>
    <property type="match status" value="1"/>
</dbReference>
<dbReference type="Gene3D" id="3.30.200.20">
    <property type="entry name" value="Phosphorylase Kinase, domain 1"/>
    <property type="match status" value="1"/>
</dbReference>
<evidence type="ECO:0000313" key="15">
    <source>
        <dbReference type="Proteomes" id="UP000018208"/>
    </source>
</evidence>
<dbReference type="InterPro" id="IPR000719">
    <property type="entry name" value="Prot_kinase_dom"/>
</dbReference>
<dbReference type="InterPro" id="IPR051131">
    <property type="entry name" value="NEK_Ser/Thr_kinase_NIMA"/>
</dbReference>
<dbReference type="InterPro" id="IPR008271">
    <property type="entry name" value="Ser/Thr_kinase_AS"/>
</dbReference>
<dbReference type="GO" id="GO:0005524">
    <property type="term" value="F:ATP binding"/>
    <property type="evidence" value="ECO:0007669"/>
    <property type="project" value="UniProtKB-UniRule"/>
</dbReference>
<dbReference type="Gene3D" id="1.10.510.10">
    <property type="entry name" value="Transferase(Phosphotransferase) domain 1"/>
    <property type="match status" value="1"/>
</dbReference>
<feature type="compositionally biased region" description="Polar residues" evidence="11">
    <location>
        <begin position="400"/>
        <end position="423"/>
    </location>
</feature>
<protein>
    <recommendedName>
        <fullName evidence="1">non-specific serine/threonine protein kinase</fullName>
        <ecNumber evidence="1">2.7.11.1</ecNumber>
    </recommendedName>
</protein>
<dbReference type="SMART" id="SM00220">
    <property type="entry name" value="S_TKc"/>
    <property type="match status" value="1"/>
</dbReference>
<dbReference type="EMBL" id="KI546170">
    <property type="protein sequence ID" value="EST41325.1"/>
    <property type="molecule type" value="Genomic_DNA"/>
</dbReference>
<keyword evidence="5 13" id="KW-0418">Kinase</keyword>
<organism evidence="13">
    <name type="scientific">Spironucleus salmonicida</name>
    <dbReference type="NCBI Taxonomy" id="348837"/>
    <lineage>
        <taxon>Eukaryota</taxon>
        <taxon>Metamonada</taxon>
        <taxon>Diplomonadida</taxon>
        <taxon>Hexamitidae</taxon>
        <taxon>Hexamitinae</taxon>
        <taxon>Spironucleus</taxon>
    </lineage>
</organism>
<name>V6LA76_9EUKA</name>
<evidence type="ECO:0000256" key="6">
    <source>
        <dbReference type="ARBA" id="ARBA00022840"/>
    </source>
</evidence>
<feature type="compositionally biased region" description="Polar residues" evidence="11">
    <location>
        <begin position="370"/>
        <end position="384"/>
    </location>
</feature>
<dbReference type="InterPro" id="IPR011009">
    <property type="entry name" value="Kinase-like_dom_sf"/>
</dbReference>
<reference evidence="13 14" key="1">
    <citation type="journal article" date="2014" name="PLoS Genet.">
        <title>The Genome of Spironucleus salmonicida Highlights a Fish Pathogen Adapted to Fluctuating Environments.</title>
        <authorList>
            <person name="Xu F."/>
            <person name="Jerlstrom-Hultqvist J."/>
            <person name="Einarsson E."/>
            <person name="Astvaldsson A."/>
            <person name="Svard S.G."/>
            <person name="Andersson J.O."/>
        </authorList>
    </citation>
    <scope>NUCLEOTIDE SEQUENCE</scope>
    <source>
        <strain evidence="14">ATCC 50377</strain>
    </source>
</reference>
<evidence type="ECO:0000256" key="11">
    <source>
        <dbReference type="SAM" id="MobiDB-lite"/>
    </source>
</evidence>
<evidence type="ECO:0000256" key="7">
    <source>
        <dbReference type="ARBA" id="ARBA00047899"/>
    </source>
</evidence>
<dbReference type="Pfam" id="PF00069">
    <property type="entry name" value="Pkinase"/>
    <property type="match status" value="1"/>
</dbReference>
<dbReference type="PROSITE" id="PS50011">
    <property type="entry name" value="PROTEIN_KINASE_DOM"/>
    <property type="match status" value="1"/>
</dbReference>
<keyword evidence="10" id="KW-0175">Coiled coil</keyword>
<comment type="catalytic activity">
    <reaction evidence="7">
        <text>L-threonyl-[protein] + ATP = O-phospho-L-threonyl-[protein] + ADP + H(+)</text>
        <dbReference type="Rhea" id="RHEA:46608"/>
        <dbReference type="Rhea" id="RHEA-COMP:11060"/>
        <dbReference type="Rhea" id="RHEA-COMP:11605"/>
        <dbReference type="ChEBI" id="CHEBI:15378"/>
        <dbReference type="ChEBI" id="CHEBI:30013"/>
        <dbReference type="ChEBI" id="CHEBI:30616"/>
        <dbReference type="ChEBI" id="CHEBI:61977"/>
        <dbReference type="ChEBI" id="CHEBI:456216"/>
        <dbReference type="EC" id="2.7.11.1"/>
    </reaction>
</comment>
<evidence type="ECO:0000256" key="8">
    <source>
        <dbReference type="ARBA" id="ARBA00048679"/>
    </source>
</evidence>
<sequence length="765" mass="87311">MNRYKELKTLGKGSFGRAALVEEIATKEKFVMKIIQISQMKPKEREEALQESRILEKLQHPNITSYRESFSDAKFLYIVMEYANSGDLYERIKAQKAKGALFPEAQVWEWTIQICLGLKHIHDRRILHRDLKTQNIFLSVEGGRHVCKIGDFGVSKILNSTMECARTAIGTPYYLSPELCNNQGYNNKSDIWALGCMIYEICTLNHTFEAANMKMLIVKILEGKYKPISSVYSSELRDLLTMMLQKDPKKRPSVNSILKMPSIQTKLHKFLPETVKEMEFAHTVFHGQGNIMKGFKEEDEIKQIMGGAALFGNAGGQKPAENEVQKVVVQPPGINYPTNLAKSKQQVTPMVKQVTPQAKQATAVKRVAPVSQQKSSNSVPSDNTLFGKLNELDDLLAMKSPSSQDSNKPVQQQQLSPNYNPFSYPTPQNLPTPPQNQQSNQSNTPNNPLAYNPPPQFAQKNAQKNLNNHQKDVISKLAPMNDRDRARYMREKELQDKKDRAQQLKRQSEEKIANAKAAVKQKYEKINHEYDSKLQAKKESMYRDEEDLARRAKILEDNKKAEMLAKKQYELEQKRLNSEIAEKERKKGEDQREKLRQMMAQKRKEKGGGNQFGEIEVIEEAGAGQKMREKFGEGGADYQKNLQAKASVDMKQPEKVCEEESESFGDAPDANFAQANAADEWKNKLNSTDGKESLCYRMESLRSFMEKQLGFDKFMNVYQSVNNASANDEEMDDNYVREQLGDDNMGYMNLIVQLILVEQKFNESQ</sequence>
<keyword evidence="3" id="KW-0808">Transferase</keyword>
<dbReference type="GO" id="GO:0004674">
    <property type="term" value="F:protein serine/threonine kinase activity"/>
    <property type="evidence" value="ECO:0007669"/>
    <property type="project" value="UniProtKB-KW"/>
</dbReference>
<evidence type="ECO:0000256" key="3">
    <source>
        <dbReference type="ARBA" id="ARBA00022679"/>
    </source>
</evidence>
<evidence type="ECO:0000256" key="10">
    <source>
        <dbReference type="SAM" id="Coils"/>
    </source>
</evidence>
<accession>V6LA76</accession>
<dbReference type="AlphaFoldDB" id="V6LA76"/>
<gene>
    <name evidence="13" type="ORF">SS50377_19037</name>
    <name evidence="14" type="ORF">SS50377_26466</name>
</gene>
<dbReference type="PANTHER" id="PTHR44899:SF3">
    <property type="entry name" value="SERINE_THREONINE-PROTEIN KINASE NEK1"/>
    <property type="match status" value="1"/>
</dbReference>
<evidence type="ECO:0000256" key="9">
    <source>
        <dbReference type="PROSITE-ProRule" id="PRU10141"/>
    </source>
</evidence>
<dbReference type="PROSITE" id="PS00107">
    <property type="entry name" value="PROTEIN_KINASE_ATP"/>
    <property type="match status" value="1"/>
</dbReference>
<dbReference type="CDD" id="cd08215">
    <property type="entry name" value="STKc_Nek"/>
    <property type="match status" value="1"/>
</dbReference>
<proteinExistence type="predicted"/>
<comment type="catalytic activity">
    <reaction evidence="8">
        <text>L-seryl-[protein] + ATP = O-phospho-L-seryl-[protein] + ADP + H(+)</text>
        <dbReference type="Rhea" id="RHEA:17989"/>
        <dbReference type="Rhea" id="RHEA-COMP:9863"/>
        <dbReference type="Rhea" id="RHEA-COMP:11604"/>
        <dbReference type="ChEBI" id="CHEBI:15378"/>
        <dbReference type="ChEBI" id="CHEBI:29999"/>
        <dbReference type="ChEBI" id="CHEBI:30616"/>
        <dbReference type="ChEBI" id="CHEBI:83421"/>
        <dbReference type="ChEBI" id="CHEBI:456216"/>
        <dbReference type="EC" id="2.7.11.1"/>
    </reaction>
</comment>
<dbReference type="EC" id="2.7.11.1" evidence="1"/>
<dbReference type="InterPro" id="IPR017441">
    <property type="entry name" value="Protein_kinase_ATP_BS"/>
</dbReference>
<dbReference type="PANTHER" id="PTHR44899">
    <property type="entry name" value="CAMK FAMILY PROTEIN KINASE"/>
    <property type="match status" value="1"/>
</dbReference>
<dbReference type="VEuPathDB" id="GiardiaDB:SS50377_26466"/>
<dbReference type="Proteomes" id="UP000018208">
    <property type="component" value="Unassembled WGS sequence"/>
</dbReference>
<keyword evidence="2" id="KW-0723">Serine/threonine-protein kinase</keyword>
<keyword evidence="15" id="KW-1185">Reference proteome</keyword>
<feature type="domain" description="Protein kinase" evidence="12">
    <location>
        <begin position="4"/>
        <end position="271"/>
    </location>
</feature>
<dbReference type="FunFam" id="3.30.200.20:FF:000631">
    <property type="entry name" value="Serine/threonine-protein kinase NEK"/>
    <property type="match status" value="1"/>
</dbReference>